<evidence type="ECO:0000259" key="2">
    <source>
        <dbReference type="Pfam" id="PF02470"/>
    </source>
</evidence>
<name>A0A7V8SZX1_9BACT</name>
<keyword evidence="1" id="KW-0472">Membrane</keyword>
<keyword evidence="4" id="KW-1185">Reference proteome</keyword>
<proteinExistence type="predicted"/>
<sequence>MPQRKQLTWTELRVGLFVLVGLSVLAAGIFYVTGQGILGPKYRLKTYLPEVSGLAKGATVRVDGVEVGNVESITFLPRTSGKAMDRKKNIEVVMRVDRRFQGDILTDSMASLRTEGLLGNRYVTISRGITGT</sequence>
<evidence type="ECO:0000313" key="4">
    <source>
        <dbReference type="Proteomes" id="UP000567293"/>
    </source>
</evidence>
<dbReference type="Proteomes" id="UP000567293">
    <property type="component" value="Unassembled WGS sequence"/>
</dbReference>
<dbReference type="PANTHER" id="PTHR33371">
    <property type="entry name" value="INTERMEMBRANE PHOSPHOLIPID TRANSPORT SYSTEM BINDING PROTEIN MLAD-RELATED"/>
    <property type="match status" value="1"/>
</dbReference>
<evidence type="ECO:0000256" key="1">
    <source>
        <dbReference type="SAM" id="Phobius"/>
    </source>
</evidence>
<gene>
    <name evidence="3" type="ORF">HRJ53_24570</name>
</gene>
<dbReference type="EMBL" id="JACDQQ010002376">
    <property type="protein sequence ID" value="MBA0088172.1"/>
    <property type="molecule type" value="Genomic_DNA"/>
</dbReference>
<reference evidence="3" key="1">
    <citation type="submission" date="2020-06" db="EMBL/GenBank/DDBJ databases">
        <title>Legume-microbial interactions unlock mineral nutrients during tropical forest succession.</title>
        <authorList>
            <person name="Epihov D.Z."/>
        </authorList>
    </citation>
    <scope>NUCLEOTIDE SEQUENCE [LARGE SCALE GENOMIC DNA]</scope>
    <source>
        <strain evidence="3">Pan2503</strain>
    </source>
</reference>
<feature type="domain" description="Mce/MlaD" evidence="2">
    <location>
        <begin position="41"/>
        <end position="128"/>
    </location>
</feature>
<organism evidence="3 4">
    <name type="scientific">Candidatus Acidiferrum panamense</name>
    <dbReference type="NCBI Taxonomy" id="2741543"/>
    <lineage>
        <taxon>Bacteria</taxon>
        <taxon>Pseudomonadati</taxon>
        <taxon>Acidobacteriota</taxon>
        <taxon>Terriglobia</taxon>
        <taxon>Candidatus Acidiferrales</taxon>
        <taxon>Candidatus Acidiferrum</taxon>
    </lineage>
</organism>
<dbReference type="InterPro" id="IPR052336">
    <property type="entry name" value="MlaD_Phospholipid_Transporter"/>
</dbReference>
<evidence type="ECO:0000313" key="3">
    <source>
        <dbReference type="EMBL" id="MBA0088172.1"/>
    </source>
</evidence>
<accession>A0A7V8SZX1</accession>
<dbReference type="Pfam" id="PF02470">
    <property type="entry name" value="MlaD"/>
    <property type="match status" value="1"/>
</dbReference>
<feature type="transmembrane region" description="Helical" evidence="1">
    <location>
        <begin position="12"/>
        <end position="33"/>
    </location>
</feature>
<keyword evidence="1" id="KW-1133">Transmembrane helix</keyword>
<protein>
    <submittedName>
        <fullName evidence="3">MCE family protein</fullName>
    </submittedName>
</protein>
<dbReference type="PANTHER" id="PTHR33371:SF4">
    <property type="entry name" value="INTERMEMBRANE PHOSPHOLIPID TRANSPORT SYSTEM BINDING PROTEIN MLAD"/>
    <property type="match status" value="1"/>
</dbReference>
<dbReference type="InterPro" id="IPR003399">
    <property type="entry name" value="Mce/MlaD"/>
</dbReference>
<keyword evidence="1" id="KW-0812">Transmembrane</keyword>
<comment type="caution">
    <text evidence="3">The sequence shown here is derived from an EMBL/GenBank/DDBJ whole genome shotgun (WGS) entry which is preliminary data.</text>
</comment>
<dbReference type="AlphaFoldDB" id="A0A7V8SZX1"/>
<feature type="non-terminal residue" evidence="3">
    <location>
        <position position="132"/>
    </location>
</feature>